<feature type="region of interest" description="Disordered" evidence="1">
    <location>
        <begin position="23"/>
        <end position="56"/>
    </location>
</feature>
<feature type="compositionally biased region" description="Basic and acidic residues" evidence="1">
    <location>
        <begin position="85"/>
        <end position="99"/>
    </location>
</feature>
<gene>
    <name evidence="2" type="ORF">V6N12_055840</name>
</gene>
<reference evidence="2 3" key="1">
    <citation type="journal article" date="2024" name="G3 (Bethesda)">
        <title>Genome assembly of Hibiscus sabdariffa L. provides insights into metabolisms of medicinal natural products.</title>
        <authorList>
            <person name="Kim T."/>
        </authorList>
    </citation>
    <scope>NUCLEOTIDE SEQUENCE [LARGE SCALE GENOMIC DNA]</scope>
    <source>
        <strain evidence="2">TK-2024</strain>
        <tissue evidence="2">Old leaves</tissue>
    </source>
</reference>
<proteinExistence type="predicted"/>
<evidence type="ECO:0000313" key="2">
    <source>
        <dbReference type="EMBL" id="KAK8494934.1"/>
    </source>
</evidence>
<keyword evidence="3" id="KW-1185">Reference proteome</keyword>
<comment type="caution">
    <text evidence="2">The sequence shown here is derived from an EMBL/GenBank/DDBJ whole genome shotgun (WGS) entry which is preliminary data.</text>
</comment>
<feature type="compositionally biased region" description="Basic and acidic residues" evidence="1">
    <location>
        <begin position="41"/>
        <end position="56"/>
    </location>
</feature>
<dbReference type="Proteomes" id="UP001472677">
    <property type="component" value="Unassembled WGS sequence"/>
</dbReference>
<dbReference type="EMBL" id="JBBPBM010000483">
    <property type="protein sequence ID" value="KAK8494934.1"/>
    <property type="molecule type" value="Genomic_DNA"/>
</dbReference>
<feature type="region of interest" description="Disordered" evidence="1">
    <location>
        <begin position="85"/>
        <end position="120"/>
    </location>
</feature>
<evidence type="ECO:0000313" key="3">
    <source>
        <dbReference type="Proteomes" id="UP001472677"/>
    </source>
</evidence>
<accession>A0ABR2AMN3</accession>
<protein>
    <submittedName>
        <fullName evidence="2">Uncharacterized protein</fullName>
    </submittedName>
</protein>
<evidence type="ECO:0000256" key="1">
    <source>
        <dbReference type="SAM" id="MobiDB-lite"/>
    </source>
</evidence>
<feature type="compositionally biased region" description="Basic and acidic residues" evidence="1">
    <location>
        <begin position="106"/>
        <end position="119"/>
    </location>
</feature>
<organism evidence="2 3">
    <name type="scientific">Hibiscus sabdariffa</name>
    <name type="common">roselle</name>
    <dbReference type="NCBI Taxonomy" id="183260"/>
    <lineage>
        <taxon>Eukaryota</taxon>
        <taxon>Viridiplantae</taxon>
        <taxon>Streptophyta</taxon>
        <taxon>Embryophyta</taxon>
        <taxon>Tracheophyta</taxon>
        <taxon>Spermatophyta</taxon>
        <taxon>Magnoliopsida</taxon>
        <taxon>eudicotyledons</taxon>
        <taxon>Gunneridae</taxon>
        <taxon>Pentapetalae</taxon>
        <taxon>rosids</taxon>
        <taxon>malvids</taxon>
        <taxon>Malvales</taxon>
        <taxon>Malvaceae</taxon>
        <taxon>Malvoideae</taxon>
        <taxon>Hibiscus</taxon>
    </lineage>
</organism>
<sequence>MVKGKVVNASIVVRRGKFARDCRLPRRKNGTQKLSSGGARRGKEDYCQQNEVSDKRKSGECFNCGKKGKLCSRLQITQEIELSKSRDLEEVSKDNKESEEQTSNPNEERELPPSKDKSSWKTIVHQHTFEELHPSQMEVNEHRKEMAGVLNETTSKCSQQCEVSSNSLFIELLILKEENKALREKVKMVHGKLKNMRRCCFLGRH</sequence>
<name>A0ABR2AMN3_9ROSI</name>